<evidence type="ECO:0000256" key="2">
    <source>
        <dbReference type="ARBA" id="ARBA00008676"/>
    </source>
</evidence>
<gene>
    <name evidence="8" type="ORF">PV09_04517</name>
</gene>
<keyword evidence="4 6" id="KW-0808">Transferase</keyword>
<evidence type="ECO:0000256" key="4">
    <source>
        <dbReference type="ARBA" id="ARBA00022679"/>
    </source>
</evidence>
<proteinExistence type="inferred from homology"/>
<dbReference type="PANTHER" id="PTHR20881:SF0">
    <property type="entry name" value="3-METHYL-2-OXOBUTANOATE HYDROXYMETHYLTRANSFERASE"/>
    <property type="match status" value="1"/>
</dbReference>
<evidence type="ECO:0000256" key="1">
    <source>
        <dbReference type="ARBA" id="ARBA00005033"/>
    </source>
</evidence>
<dbReference type="AlphaFoldDB" id="A0A0D2AYG2"/>
<dbReference type="InterPro" id="IPR015813">
    <property type="entry name" value="Pyrv/PenolPyrv_kinase-like_dom"/>
</dbReference>
<evidence type="ECO:0000256" key="5">
    <source>
        <dbReference type="ARBA" id="ARBA00049172"/>
    </source>
</evidence>
<dbReference type="NCBIfam" id="NF001452">
    <property type="entry name" value="PRK00311.1"/>
    <property type="match status" value="1"/>
</dbReference>
<dbReference type="InterPro" id="IPR003700">
    <property type="entry name" value="Pantoate_hydroxy_MeTrfase"/>
</dbReference>
<dbReference type="GO" id="GO:0005739">
    <property type="term" value="C:mitochondrion"/>
    <property type="evidence" value="ECO:0007669"/>
    <property type="project" value="TreeGrafter"/>
</dbReference>
<dbReference type="EMBL" id="KN847541">
    <property type="protein sequence ID" value="KIW04209.1"/>
    <property type="molecule type" value="Genomic_DNA"/>
</dbReference>
<dbReference type="Pfam" id="PF02548">
    <property type="entry name" value="Pantoate_transf"/>
    <property type="match status" value="1"/>
</dbReference>
<dbReference type="SUPFAM" id="SSF51621">
    <property type="entry name" value="Phosphoenolpyruvate/pyruvate domain"/>
    <property type="match status" value="1"/>
</dbReference>
<dbReference type="GeneID" id="27312490"/>
<dbReference type="CDD" id="cd06557">
    <property type="entry name" value="KPHMT-like"/>
    <property type="match status" value="1"/>
</dbReference>
<dbReference type="Gene3D" id="3.20.20.60">
    <property type="entry name" value="Phosphoenolpyruvate-binding domains"/>
    <property type="match status" value="1"/>
</dbReference>
<dbReference type="VEuPathDB" id="FungiDB:PV09_04517"/>
<dbReference type="GO" id="GO:0032259">
    <property type="term" value="P:methylation"/>
    <property type="evidence" value="ECO:0007669"/>
    <property type="project" value="UniProtKB-KW"/>
</dbReference>
<dbReference type="HAMAP" id="MF_00156">
    <property type="entry name" value="PanB"/>
    <property type="match status" value="1"/>
</dbReference>
<comment type="pathway">
    <text evidence="1 6">Cofactor biosynthesis; (R)-pantothenate biosynthesis; (R)-pantoate from 3-methyl-2-oxobutanoate: step 1/2.</text>
</comment>
<evidence type="ECO:0000313" key="9">
    <source>
        <dbReference type="Proteomes" id="UP000053259"/>
    </source>
</evidence>
<dbReference type="GO" id="GO:0003864">
    <property type="term" value="F:3-methyl-2-oxobutanoate hydroxymethyltransferase activity"/>
    <property type="evidence" value="ECO:0007669"/>
    <property type="project" value="UniProtKB-EC"/>
</dbReference>
<comment type="catalytic activity">
    <reaction evidence="5 6">
        <text>(6R)-5,10-methylene-5,6,7,8-tetrahydrofolate + 3-methyl-2-oxobutanoate + H2O = 2-dehydropantoate + (6S)-5,6,7,8-tetrahydrofolate</text>
        <dbReference type="Rhea" id="RHEA:11824"/>
        <dbReference type="ChEBI" id="CHEBI:11561"/>
        <dbReference type="ChEBI" id="CHEBI:11851"/>
        <dbReference type="ChEBI" id="CHEBI:15377"/>
        <dbReference type="ChEBI" id="CHEBI:15636"/>
        <dbReference type="ChEBI" id="CHEBI:57453"/>
        <dbReference type="EC" id="2.1.2.11"/>
    </reaction>
</comment>
<dbReference type="Proteomes" id="UP000053259">
    <property type="component" value="Unassembled WGS sequence"/>
</dbReference>
<keyword evidence="6" id="KW-0566">Pantothenate biosynthesis</keyword>
<dbReference type="EC" id="2.1.2.11" evidence="3 6"/>
<dbReference type="RefSeq" id="XP_016214078.1">
    <property type="nucleotide sequence ID" value="XM_016357876.1"/>
</dbReference>
<sequence length="390" mass="41564">MSRALTKSVERASKTLVACRYSTSSLPVVHKLSAAAATATRPQLTPIVHNGTQHQQLRHSSHSPMGAPPANPRKKVTLQTIQNMYKKSEPITMLTAYDFPSAHVADHAGIDLILVGDSLAMVSMGLEDTSEVTMEEMIFASRAVARATKTAFIIGDLPMGSYEVNPEQAVRSSIEMIKKGRSHSVKLEGGKEMAPTIKAITDAGIPVLAHVGLTPQRQNALGGFRVQGKTAASAIALLTDALAVQEAGAWGVVLEAIPPEIASIITAQLRIPTIGIGAGAGCSGQVLVQVDMLGNFPPGRYMPKFAKKYGNVWGEAHRAIEQYKNEVKARTYPSKEYTYEVKPDEVRKFEQLVAERYGSRTRGQEQGLEGLGGTAVPESTPAAAAAAAAV</sequence>
<evidence type="ECO:0000256" key="3">
    <source>
        <dbReference type="ARBA" id="ARBA00012618"/>
    </source>
</evidence>
<dbReference type="FunCoup" id="A0A0D2AYG2">
    <property type="interactions" value="149"/>
</dbReference>
<dbReference type="OrthoDB" id="425211at2759"/>
<name>A0A0D2AYG2_9PEZI</name>
<feature type="region of interest" description="Disordered" evidence="7">
    <location>
        <begin position="360"/>
        <end position="390"/>
    </location>
</feature>
<dbReference type="PANTHER" id="PTHR20881">
    <property type="entry name" value="3-METHYL-2-OXOBUTANOATE HYDROXYMETHYLTRANSFERASE"/>
    <property type="match status" value="1"/>
</dbReference>
<comment type="similarity">
    <text evidence="2 6">Belongs to the PanB family.</text>
</comment>
<dbReference type="FunFam" id="3.20.20.60:FF:000003">
    <property type="entry name" value="3-methyl-2-oxobutanoate hydroxymethyltransferase"/>
    <property type="match status" value="1"/>
</dbReference>
<evidence type="ECO:0000256" key="7">
    <source>
        <dbReference type="SAM" id="MobiDB-lite"/>
    </source>
</evidence>
<dbReference type="NCBIfam" id="TIGR00222">
    <property type="entry name" value="panB"/>
    <property type="match status" value="1"/>
</dbReference>
<organism evidence="8 9">
    <name type="scientific">Verruconis gallopava</name>
    <dbReference type="NCBI Taxonomy" id="253628"/>
    <lineage>
        <taxon>Eukaryota</taxon>
        <taxon>Fungi</taxon>
        <taxon>Dikarya</taxon>
        <taxon>Ascomycota</taxon>
        <taxon>Pezizomycotina</taxon>
        <taxon>Dothideomycetes</taxon>
        <taxon>Pleosporomycetidae</taxon>
        <taxon>Venturiales</taxon>
        <taxon>Sympoventuriaceae</taxon>
        <taxon>Verruconis</taxon>
    </lineage>
</organism>
<accession>A0A0D2AYG2</accession>
<dbReference type="HOGENOM" id="CLU_036645_0_1_1"/>
<dbReference type="GO" id="GO:0000287">
    <property type="term" value="F:magnesium ion binding"/>
    <property type="evidence" value="ECO:0007669"/>
    <property type="project" value="TreeGrafter"/>
</dbReference>
<dbReference type="GO" id="GO:0008168">
    <property type="term" value="F:methyltransferase activity"/>
    <property type="evidence" value="ECO:0007669"/>
    <property type="project" value="UniProtKB-KW"/>
</dbReference>
<dbReference type="InParanoid" id="A0A0D2AYG2"/>
<protein>
    <recommendedName>
        <fullName evidence="3 6">3-methyl-2-oxobutanoate hydroxymethyltransferase</fullName>
        <ecNumber evidence="3 6">2.1.2.11</ecNumber>
    </recommendedName>
</protein>
<dbReference type="InterPro" id="IPR040442">
    <property type="entry name" value="Pyrv_kinase-like_dom_sf"/>
</dbReference>
<dbReference type="STRING" id="253628.A0A0D2AYG2"/>
<keyword evidence="8" id="KW-0489">Methyltransferase</keyword>
<keyword evidence="9" id="KW-1185">Reference proteome</keyword>
<comment type="function">
    <text evidence="6">Catalyzes the reversible reaction in which hydroxymethyl group from 5,10-methylenetetrahydrofolate is transferred onto alpha-ketoisovalerate to form ketopantoate.</text>
</comment>
<evidence type="ECO:0000313" key="8">
    <source>
        <dbReference type="EMBL" id="KIW04209.1"/>
    </source>
</evidence>
<dbReference type="UniPathway" id="UPA00028">
    <property type="reaction ID" value="UER00003"/>
</dbReference>
<feature type="region of interest" description="Disordered" evidence="7">
    <location>
        <begin position="51"/>
        <end position="72"/>
    </location>
</feature>
<dbReference type="GO" id="GO:0015940">
    <property type="term" value="P:pantothenate biosynthetic process"/>
    <property type="evidence" value="ECO:0007669"/>
    <property type="project" value="UniProtKB-UniPathway"/>
</dbReference>
<reference evidence="8 9" key="1">
    <citation type="submission" date="2015-01" db="EMBL/GenBank/DDBJ databases">
        <title>The Genome Sequence of Ochroconis gallopava CBS43764.</title>
        <authorList>
            <consortium name="The Broad Institute Genomics Platform"/>
            <person name="Cuomo C."/>
            <person name="de Hoog S."/>
            <person name="Gorbushina A."/>
            <person name="Stielow B."/>
            <person name="Teixiera M."/>
            <person name="Abouelleil A."/>
            <person name="Chapman S.B."/>
            <person name="Priest M."/>
            <person name="Young S.K."/>
            <person name="Wortman J."/>
            <person name="Nusbaum C."/>
            <person name="Birren B."/>
        </authorList>
    </citation>
    <scope>NUCLEOTIDE SEQUENCE [LARGE SCALE GENOMIC DNA]</scope>
    <source>
        <strain evidence="8 9">CBS 43764</strain>
    </source>
</reference>
<evidence type="ECO:0000256" key="6">
    <source>
        <dbReference type="RuleBase" id="RU362100"/>
    </source>
</evidence>